<evidence type="ECO:0008006" key="7">
    <source>
        <dbReference type="Google" id="ProtNLM"/>
    </source>
</evidence>
<feature type="signal peptide" evidence="4">
    <location>
        <begin position="1"/>
        <end position="30"/>
    </location>
</feature>
<sequence length="297" mass="32555">MQQWLSNKKSALRLRSGGLPLLLVALLATAGCASTQVAQDTHPEDPWEGFNRKVFAFNDVLDRYALKPVAKGYRTVTPDPVQTGVGNFFSNLGELRTALNSVLQGKPANAGLATSRFLINSTVGIGGLLDYATLMEVTADEEDFGQTLAVWGWEDSRYLVLPFFGPSTLRDTSGLPADMATYPVTYVEEDSVRISLTALNAIDTRAGLLDREELISGDRYRFIRDAYLQNRQFKVSDGELGADPFAADDFDFDDSDFDDSDFEDSDFEDSDVDDSDSDDRDLDNSNDSDSGDGDSAD</sequence>
<reference evidence="5 6" key="1">
    <citation type="submission" date="2019-07" db="EMBL/GenBank/DDBJ databases">
        <title>Whole genome shotgun sequence of Halomonas variabilis NBRC 102410.</title>
        <authorList>
            <person name="Hosoyama A."/>
            <person name="Uohara A."/>
            <person name="Ohji S."/>
            <person name="Ichikawa N."/>
        </authorList>
    </citation>
    <scope>NUCLEOTIDE SEQUENCE [LARGE SCALE GENOMIC DNA]</scope>
    <source>
        <strain evidence="5 6">NBRC 102410</strain>
    </source>
</reference>
<evidence type="ECO:0000256" key="1">
    <source>
        <dbReference type="ARBA" id="ARBA00010634"/>
    </source>
</evidence>
<dbReference type="GO" id="GO:0120010">
    <property type="term" value="P:intermembrane phospholipid transfer"/>
    <property type="evidence" value="ECO:0007669"/>
    <property type="project" value="TreeGrafter"/>
</dbReference>
<comment type="similarity">
    <text evidence="1">Belongs to the MlaA family.</text>
</comment>
<dbReference type="RefSeq" id="WP_146875707.1">
    <property type="nucleotide sequence ID" value="NZ_BJXV01000013.1"/>
</dbReference>
<comment type="caution">
    <text evidence="5">The sequence shown here is derived from an EMBL/GenBank/DDBJ whole genome shotgun (WGS) entry which is preliminary data.</text>
</comment>
<evidence type="ECO:0000313" key="6">
    <source>
        <dbReference type="Proteomes" id="UP000321303"/>
    </source>
</evidence>
<evidence type="ECO:0000313" key="5">
    <source>
        <dbReference type="EMBL" id="GEN28786.1"/>
    </source>
</evidence>
<dbReference type="Proteomes" id="UP000321303">
    <property type="component" value="Unassembled WGS sequence"/>
</dbReference>
<accession>A0A511UQB2</accession>
<keyword evidence="6" id="KW-1185">Reference proteome</keyword>
<evidence type="ECO:0000256" key="4">
    <source>
        <dbReference type="SAM" id="SignalP"/>
    </source>
</evidence>
<dbReference type="AlphaFoldDB" id="A0A511UQB2"/>
<dbReference type="GO" id="GO:0016020">
    <property type="term" value="C:membrane"/>
    <property type="evidence" value="ECO:0007669"/>
    <property type="project" value="InterPro"/>
</dbReference>
<organism evidence="5 6">
    <name type="scientific">Halovibrio variabilis</name>
    <dbReference type="NCBI Taxonomy" id="31910"/>
    <lineage>
        <taxon>Bacteria</taxon>
        <taxon>Pseudomonadati</taxon>
        <taxon>Pseudomonadota</taxon>
        <taxon>Gammaproteobacteria</taxon>
        <taxon>Oceanospirillales</taxon>
        <taxon>Halomonadaceae</taxon>
        <taxon>Halovibrio</taxon>
    </lineage>
</organism>
<protein>
    <recommendedName>
        <fullName evidence="7">ABC transporter</fullName>
    </recommendedName>
</protein>
<keyword evidence="2 4" id="KW-0732">Signal</keyword>
<proteinExistence type="inferred from homology"/>
<dbReference type="Pfam" id="PF04333">
    <property type="entry name" value="MlaA"/>
    <property type="match status" value="1"/>
</dbReference>
<dbReference type="OrthoDB" id="9785326at2"/>
<feature type="chain" id="PRO_5021705435" description="ABC transporter" evidence="4">
    <location>
        <begin position="31"/>
        <end position="297"/>
    </location>
</feature>
<dbReference type="PANTHER" id="PTHR30035">
    <property type="entry name" value="LIPOPROTEIN VACJ-RELATED"/>
    <property type="match status" value="1"/>
</dbReference>
<feature type="region of interest" description="Disordered" evidence="3">
    <location>
        <begin position="251"/>
        <end position="297"/>
    </location>
</feature>
<dbReference type="InterPro" id="IPR007428">
    <property type="entry name" value="MlaA"/>
</dbReference>
<evidence type="ECO:0000256" key="3">
    <source>
        <dbReference type="SAM" id="MobiDB-lite"/>
    </source>
</evidence>
<gene>
    <name evidence="5" type="ORF">HVA01_24320</name>
</gene>
<name>A0A511UQB2_9GAMM</name>
<dbReference type="EMBL" id="BJXV01000013">
    <property type="protein sequence ID" value="GEN28786.1"/>
    <property type="molecule type" value="Genomic_DNA"/>
</dbReference>
<evidence type="ECO:0000256" key="2">
    <source>
        <dbReference type="ARBA" id="ARBA00022729"/>
    </source>
</evidence>
<dbReference type="PRINTS" id="PR01805">
    <property type="entry name" value="VACJLIPOPROT"/>
</dbReference>
<dbReference type="PANTHER" id="PTHR30035:SF3">
    <property type="entry name" value="INTERMEMBRANE PHOSPHOLIPID TRANSPORT SYSTEM LIPOPROTEIN MLAA"/>
    <property type="match status" value="1"/>
</dbReference>